<comment type="caution">
    <text evidence="2">The sequence shown here is derived from an EMBL/GenBank/DDBJ whole genome shotgun (WGS) entry which is preliminary data.</text>
</comment>
<dbReference type="InterPro" id="IPR027383">
    <property type="entry name" value="Znf_put"/>
</dbReference>
<name>A0ABU9EDC8_9BACT</name>
<reference evidence="2 3" key="1">
    <citation type="submission" date="2024-02" db="EMBL/GenBank/DDBJ databases">
        <title>A novel Gemmatimonadota bacterium.</title>
        <authorList>
            <person name="Du Z.-J."/>
            <person name="Ye Y.-Q."/>
        </authorList>
    </citation>
    <scope>NUCLEOTIDE SEQUENCE [LARGE SCALE GENOMIC DNA]</scope>
    <source>
        <strain evidence="2 3">DH-20</strain>
    </source>
</reference>
<dbReference type="EMBL" id="JBBHLI010000009">
    <property type="protein sequence ID" value="MEK9502073.1"/>
    <property type="molecule type" value="Genomic_DNA"/>
</dbReference>
<evidence type="ECO:0000313" key="2">
    <source>
        <dbReference type="EMBL" id="MEK9502073.1"/>
    </source>
</evidence>
<dbReference type="Proteomes" id="UP001484239">
    <property type="component" value="Unassembled WGS sequence"/>
</dbReference>
<accession>A0ABU9EDC8</accession>
<keyword evidence="3" id="KW-1185">Reference proteome</keyword>
<dbReference type="RefSeq" id="WP_405276777.1">
    <property type="nucleotide sequence ID" value="NZ_JBBHLI010000009.1"/>
</dbReference>
<protein>
    <submittedName>
        <fullName evidence="2">Anti-sigma factor</fullName>
    </submittedName>
</protein>
<dbReference type="InterPro" id="IPR041916">
    <property type="entry name" value="Anti_sigma_zinc_sf"/>
</dbReference>
<proteinExistence type="predicted"/>
<dbReference type="Gene3D" id="1.10.10.1320">
    <property type="entry name" value="Anti-sigma factor, zinc-finger domain"/>
    <property type="match status" value="1"/>
</dbReference>
<evidence type="ECO:0000259" key="1">
    <source>
        <dbReference type="Pfam" id="PF13490"/>
    </source>
</evidence>
<organism evidence="2 3">
    <name type="scientific">Gaopeijia maritima</name>
    <dbReference type="NCBI Taxonomy" id="3119007"/>
    <lineage>
        <taxon>Bacteria</taxon>
        <taxon>Pseudomonadati</taxon>
        <taxon>Gemmatimonadota</taxon>
        <taxon>Longimicrobiia</taxon>
        <taxon>Gaopeijiales</taxon>
        <taxon>Gaopeijiaceae</taxon>
        <taxon>Gaopeijia</taxon>
    </lineage>
</organism>
<feature type="domain" description="Putative zinc-finger" evidence="1">
    <location>
        <begin position="7"/>
        <end position="38"/>
    </location>
</feature>
<gene>
    <name evidence="2" type="ORF">WI372_13855</name>
</gene>
<sequence>MARHEFWTDRLSEYLDGSLPDDQAAAVEEHLAECADCRRVASELTEVRRRARALGGVAPSRDLWPEIRARLGENEGVVDLTERLAAAPMARTGGDAPERRAGRGLRTLGRAAAVVALMAAAGAAGWALRGSDPAGAAEATAADATVGGAPLSAEFAGSQETFAAGGLAREAAELERLLAEAPEGVPAETVELLRKNLQVIRAAIAESRAALEIDPDNVYVQEHLQGAVARQRAFLRQASSILSAAD</sequence>
<dbReference type="Pfam" id="PF13490">
    <property type="entry name" value="zf-HC2"/>
    <property type="match status" value="1"/>
</dbReference>
<evidence type="ECO:0000313" key="3">
    <source>
        <dbReference type="Proteomes" id="UP001484239"/>
    </source>
</evidence>